<sequence>MDTIFLYGIALLLFILSFAADRQKTKKAFSKGLKALEGILPQFIAVVALIAIMLSLLEPQTISRFIGSDSGPLGVILAGLIGSITLIPGFVAFPLAGELLKNGAGTLQIATFVSALMMVGVITLPVEISYFGKRAAVLRNLLALAFSFAAAFFIAWAAGI</sequence>
<evidence type="ECO:0000313" key="3">
    <source>
        <dbReference type="Proteomes" id="UP001198163"/>
    </source>
</evidence>
<gene>
    <name evidence="2" type="ORF">K7J14_03645</name>
</gene>
<keyword evidence="3" id="KW-1185">Reference proteome</keyword>
<organism evidence="2 3">
    <name type="scientific">Teretinema zuelzerae</name>
    <dbReference type="NCBI Taxonomy" id="156"/>
    <lineage>
        <taxon>Bacteria</taxon>
        <taxon>Pseudomonadati</taxon>
        <taxon>Spirochaetota</taxon>
        <taxon>Spirochaetia</taxon>
        <taxon>Spirochaetales</taxon>
        <taxon>Treponemataceae</taxon>
        <taxon>Teretinema</taxon>
    </lineage>
</organism>
<protein>
    <submittedName>
        <fullName evidence="2">Permease</fullName>
    </submittedName>
</protein>
<dbReference type="AlphaFoldDB" id="A0AAE3EFS9"/>
<keyword evidence="1" id="KW-0472">Membrane</keyword>
<feature type="transmembrane region" description="Helical" evidence="1">
    <location>
        <begin position="73"/>
        <end position="95"/>
    </location>
</feature>
<keyword evidence="1" id="KW-1133">Transmembrane helix</keyword>
<feature type="transmembrane region" description="Helical" evidence="1">
    <location>
        <begin position="138"/>
        <end position="158"/>
    </location>
</feature>
<dbReference type="Proteomes" id="UP001198163">
    <property type="component" value="Unassembled WGS sequence"/>
</dbReference>
<accession>A0AAE3EFS9</accession>
<evidence type="ECO:0000313" key="2">
    <source>
        <dbReference type="EMBL" id="MCD1653792.1"/>
    </source>
</evidence>
<comment type="caution">
    <text evidence="2">The sequence shown here is derived from an EMBL/GenBank/DDBJ whole genome shotgun (WGS) entry which is preliminary data.</text>
</comment>
<reference evidence="2" key="1">
    <citation type="submission" date="2021-08" db="EMBL/GenBank/DDBJ databases">
        <title>Comparative analyses of Brucepasteria parasyntrophica and Teretinema zuelzerae.</title>
        <authorList>
            <person name="Song Y."/>
            <person name="Brune A."/>
        </authorList>
    </citation>
    <scope>NUCLEOTIDE SEQUENCE</scope>
    <source>
        <strain evidence="2">DSM 1903</strain>
    </source>
</reference>
<keyword evidence="1" id="KW-0812">Transmembrane</keyword>
<proteinExistence type="predicted"/>
<evidence type="ECO:0000256" key="1">
    <source>
        <dbReference type="SAM" id="Phobius"/>
    </source>
</evidence>
<name>A0AAE3EFS9_9SPIR</name>
<dbReference type="RefSeq" id="WP_230753239.1">
    <property type="nucleotide sequence ID" value="NZ_JAINWA010000001.1"/>
</dbReference>
<dbReference type="EMBL" id="JAINWA010000001">
    <property type="protein sequence ID" value="MCD1653792.1"/>
    <property type="molecule type" value="Genomic_DNA"/>
</dbReference>
<feature type="transmembrane region" description="Helical" evidence="1">
    <location>
        <begin position="107"/>
        <end position="126"/>
    </location>
</feature>
<feature type="transmembrane region" description="Helical" evidence="1">
    <location>
        <begin position="39"/>
        <end position="57"/>
    </location>
</feature>